<name>A0ACB8F6S5_9SAUR</name>
<evidence type="ECO:0000313" key="2">
    <source>
        <dbReference type="Proteomes" id="UP000827872"/>
    </source>
</evidence>
<reference evidence="1" key="1">
    <citation type="submission" date="2021-08" db="EMBL/GenBank/DDBJ databases">
        <title>The first chromosome-level gecko genome reveals the dynamic sex chromosomes of Neotropical dwarf geckos (Sphaerodactylidae: Sphaerodactylus).</title>
        <authorList>
            <person name="Pinto B.J."/>
            <person name="Keating S.E."/>
            <person name="Gamble T."/>
        </authorList>
    </citation>
    <scope>NUCLEOTIDE SEQUENCE</scope>
    <source>
        <strain evidence="1">TG3544</strain>
    </source>
</reference>
<comment type="caution">
    <text evidence="1">The sequence shown here is derived from an EMBL/GenBank/DDBJ whole genome shotgun (WGS) entry which is preliminary data.</text>
</comment>
<dbReference type="EMBL" id="CM037618">
    <property type="protein sequence ID" value="KAH8000589.1"/>
    <property type="molecule type" value="Genomic_DNA"/>
</dbReference>
<dbReference type="Proteomes" id="UP000827872">
    <property type="component" value="Linkage Group LG05"/>
</dbReference>
<evidence type="ECO:0000313" key="1">
    <source>
        <dbReference type="EMBL" id="KAH8000589.1"/>
    </source>
</evidence>
<proteinExistence type="predicted"/>
<organism evidence="1 2">
    <name type="scientific">Sphaerodactylus townsendi</name>
    <dbReference type="NCBI Taxonomy" id="933632"/>
    <lineage>
        <taxon>Eukaryota</taxon>
        <taxon>Metazoa</taxon>
        <taxon>Chordata</taxon>
        <taxon>Craniata</taxon>
        <taxon>Vertebrata</taxon>
        <taxon>Euteleostomi</taxon>
        <taxon>Lepidosauria</taxon>
        <taxon>Squamata</taxon>
        <taxon>Bifurcata</taxon>
        <taxon>Gekkota</taxon>
        <taxon>Sphaerodactylidae</taxon>
        <taxon>Sphaerodactylus</taxon>
    </lineage>
</organism>
<gene>
    <name evidence="1" type="primary">IFT52</name>
    <name evidence="1" type="ORF">K3G42_026520</name>
</gene>
<keyword evidence="2" id="KW-1185">Reference proteome</keyword>
<sequence length="140" mass="15908">MVVTSQVTMEGDLRNVIVFNASKKEIFTINSGYRTLQKRLRSNWKIQSLKDEITSEKLTGVKLWITAGPREKFTAAEFEVLKKYLESGGDILVMLGEGGESRYDTNINFLLEEYGIMVNNGNARIDTVLLSALKMFIHRN</sequence>
<accession>A0ACB8F6S5</accession>
<protein>
    <submittedName>
        <fullName evidence="1">Intraflagellar transport protein 52</fullName>
    </submittedName>
</protein>